<feature type="domain" description="Serine aminopeptidase S33" evidence="1">
    <location>
        <begin position="39"/>
        <end position="295"/>
    </location>
</feature>
<evidence type="ECO:0000313" key="2">
    <source>
        <dbReference type="EMBL" id="KAA2236559.1"/>
    </source>
</evidence>
<dbReference type="Proteomes" id="UP000323142">
    <property type="component" value="Unassembled WGS sequence"/>
</dbReference>
<name>A0A5B2VDX5_9HYPH</name>
<reference evidence="2 3" key="2">
    <citation type="submission" date="2019-09" db="EMBL/GenBank/DDBJ databases">
        <authorList>
            <person name="Jin C."/>
        </authorList>
    </citation>
    <scope>NUCLEOTIDE SEQUENCE [LARGE SCALE GENOMIC DNA]</scope>
    <source>
        <strain evidence="2 3">BN140002</strain>
    </source>
</reference>
<organism evidence="2 3">
    <name type="scientific">Salinarimonas soli</name>
    <dbReference type="NCBI Taxonomy" id="1638099"/>
    <lineage>
        <taxon>Bacteria</taxon>
        <taxon>Pseudomonadati</taxon>
        <taxon>Pseudomonadota</taxon>
        <taxon>Alphaproteobacteria</taxon>
        <taxon>Hyphomicrobiales</taxon>
        <taxon>Salinarimonadaceae</taxon>
        <taxon>Salinarimonas</taxon>
    </lineage>
</organism>
<accession>A0A5B2VDX5</accession>
<dbReference type="InterPro" id="IPR051044">
    <property type="entry name" value="MAG_DAG_Lipase"/>
</dbReference>
<reference evidence="2 3" key="1">
    <citation type="submission" date="2019-09" db="EMBL/GenBank/DDBJ databases">
        <title>Salinarimonas rosea gen. nov., sp. nov., a new member of the a-2 subgroup of the Proteobacteria.</title>
        <authorList>
            <person name="Liu J."/>
        </authorList>
    </citation>
    <scope>NUCLEOTIDE SEQUENCE [LARGE SCALE GENOMIC DNA]</scope>
    <source>
        <strain evidence="2 3">BN140002</strain>
    </source>
</reference>
<dbReference type="Gene3D" id="3.40.50.1820">
    <property type="entry name" value="alpha/beta hydrolase"/>
    <property type="match status" value="1"/>
</dbReference>
<keyword evidence="3" id="KW-1185">Reference proteome</keyword>
<dbReference type="AlphaFoldDB" id="A0A5B2VDX5"/>
<dbReference type="OrthoDB" id="9788260at2"/>
<dbReference type="SUPFAM" id="SSF53474">
    <property type="entry name" value="alpha/beta-Hydrolases"/>
    <property type="match status" value="1"/>
</dbReference>
<evidence type="ECO:0000259" key="1">
    <source>
        <dbReference type="Pfam" id="PF12146"/>
    </source>
</evidence>
<protein>
    <submittedName>
        <fullName evidence="2">Alpha/beta hydrolase</fullName>
    </submittedName>
</protein>
<proteinExistence type="predicted"/>
<dbReference type="EMBL" id="VUOA01000025">
    <property type="protein sequence ID" value="KAA2236559.1"/>
    <property type="molecule type" value="Genomic_DNA"/>
</dbReference>
<dbReference type="PANTHER" id="PTHR11614">
    <property type="entry name" value="PHOSPHOLIPASE-RELATED"/>
    <property type="match status" value="1"/>
</dbReference>
<keyword evidence="2" id="KW-0378">Hydrolase</keyword>
<dbReference type="InterPro" id="IPR022742">
    <property type="entry name" value="Hydrolase_4"/>
</dbReference>
<dbReference type="GO" id="GO:0016787">
    <property type="term" value="F:hydrolase activity"/>
    <property type="evidence" value="ECO:0007669"/>
    <property type="project" value="UniProtKB-KW"/>
</dbReference>
<comment type="caution">
    <text evidence="2">The sequence shown here is derived from an EMBL/GenBank/DDBJ whole genome shotgun (WGS) entry which is preliminary data.</text>
</comment>
<dbReference type="Pfam" id="PF12146">
    <property type="entry name" value="Hydrolase_4"/>
    <property type="match status" value="1"/>
</dbReference>
<gene>
    <name evidence="2" type="ORF">F0L46_13865</name>
</gene>
<evidence type="ECO:0000313" key="3">
    <source>
        <dbReference type="Proteomes" id="UP000323142"/>
    </source>
</evidence>
<dbReference type="InterPro" id="IPR029058">
    <property type="entry name" value="AB_hydrolase_fold"/>
</dbReference>
<dbReference type="RefSeq" id="WP_149818498.1">
    <property type="nucleotide sequence ID" value="NZ_VUOA01000025.1"/>
</dbReference>
<sequence>MELVPTPDNPVPDGAEILAVKTRDGLSLRTARWAPAGGEVRGTVLLLQGRAEFIEKYFETIGDLLARDLAVVTFDWRGQGGSDREVPDPRRGHVRRFSDYALDLEAVVEQVMTPSGPRPWFVLAHSMGAAIALDLARRDALPVERLVALAPMIRLSMIRAERWPPMVAQALWALGLGKQYIPGGGATSIATKPFAGNRLTGDPVRYARNATSAAAVGPGAIGDPTVGWLHAAFRFMARFTETRAPLEIRLPTLVVAAGNDPVCSTPAIERFAARLKAGHALVLRGARHEILMESDPIRRQFWAAFDAFIPGTPDRSFAPPDTPTPAEAATG</sequence>